<evidence type="ECO:0000313" key="2">
    <source>
        <dbReference type="EMBL" id="TDQ04572.1"/>
    </source>
</evidence>
<dbReference type="InterPro" id="IPR043917">
    <property type="entry name" value="DUF5753"/>
</dbReference>
<gene>
    <name evidence="2" type="ORF">EV186_101524</name>
</gene>
<protein>
    <submittedName>
        <fullName evidence="2">Transcriptional regulator with XRE-family HTH domain</fullName>
    </submittedName>
</protein>
<reference evidence="2 3" key="1">
    <citation type="submission" date="2019-03" db="EMBL/GenBank/DDBJ databases">
        <title>Genomic Encyclopedia of Type Strains, Phase IV (KMG-IV): sequencing the most valuable type-strain genomes for metagenomic binning, comparative biology and taxonomic classification.</title>
        <authorList>
            <person name="Goeker M."/>
        </authorList>
    </citation>
    <scope>NUCLEOTIDE SEQUENCE [LARGE SCALE GENOMIC DNA]</scope>
    <source>
        <strain evidence="2 3">DSM 45361</strain>
    </source>
</reference>
<name>A0A4R6SML6_LABRH</name>
<feature type="domain" description="DUF5753" evidence="1">
    <location>
        <begin position="99"/>
        <end position="273"/>
    </location>
</feature>
<organism evidence="2 3">
    <name type="scientific">Labedaea rhizosphaerae</name>
    <dbReference type="NCBI Taxonomy" id="598644"/>
    <lineage>
        <taxon>Bacteria</taxon>
        <taxon>Bacillati</taxon>
        <taxon>Actinomycetota</taxon>
        <taxon>Actinomycetes</taxon>
        <taxon>Pseudonocardiales</taxon>
        <taxon>Pseudonocardiaceae</taxon>
        <taxon>Labedaea</taxon>
    </lineage>
</organism>
<dbReference type="Pfam" id="PF19054">
    <property type="entry name" value="DUF5753"/>
    <property type="match status" value="1"/>
</dbReference>
<dbReference type="Gene3D" id="1.10.260.40">
    <property type="entry name" value="lambda repressor-like DNA-binding domains"/>
    <property type="match status" value="1"/>
</dbReference>
<dbReference type="AlphaFoldDB" id="A0A4R6SML6"/>
<dbReference type="InterPro" id="IPR001387">
    <property type="entry name" value="Cro/C1-type_HTH"/>
</dbReference>
<dbReference type="InterPro" id="IPR010982">
    <property type="entry name" value="Lambda_DNA-bd_dom_sf"/>
</dbReference>
<proteinExistence type="predicted"/>
<dbReference type="EMBL" id="SNXZ01000001">
    <property type="protein sequence ID" value="TDQ04572.1"/>
    <property type="molecule type" value="Genomic_DNA"/>
</dbReference>
<dbReference type="GO" id="GO:0003677">
    <property type="term" value="F:DNA binding"/>
    <property type="evidence" value="ECO:0007669"/>
    <property type="project" value="InterPro"/>
</dbReference>
<sequence>MVEHRESSALSRELGAELRKAREKAGYVGYQLANRLGWSASKVSRAETGLQPPSEVDTAIFLSYCHAERDEIKYLMGVARELSDAYHLRPHGSGLPDELRTLIIQETTADVITEFEVTRIPGLLQTDDYARALFMAGVVPPKEIGARVQARVDRQSLLARPKPDITFFIHESALRTPVGSNRVMHEQCLKLLFDVHRHGSVIRVIPIEHGAHAGMSGAFRIMQVTGYNPVVYVETQTVSLFLEKVSEVTTYLRMVDKLALAALDEGQSRELIAQLASDYDRPEGSMTWPALGAPVPTAATTGTVFRSPSPPPTP</sequence>
<keyword evidence="3" id="KW-1185">Reference proteome</keyword>
<comment type="caution">
    <text evidence="2">The sequence shown here is derived from an EMBL/GenBank/DDBJ whole genome shotgun (WGS) entry which is preliminary data.</text>
</comment>
<dbReference type="CDD" id="cd00093">
    <property type="entry name" value="HTH_XRE"/>
    <property type="match status" value="1"/>
</dbReference>
<evidence type="ECO:0000259" key="1">
    <source>
        <dbReference type="Pfam" id="PF19054"/>
    </source>
</evidence>
<evidence type="ECO:0000313" key="3">
    <source>
        <dbReference type="Proteomes" id="UP000295444"/>
    </source>
</evidence>
<dbReference type="Pfam" id="PF13560">
    <property type="entry name" value="HTH_31"/>
    <property type="match status" value="1"/>
</dbReference>
<accession>A0A4R6SML6</accession>
<dbReference type="SUPFAM" id="SSF47413">
    <property type="entry name" value="lambda repressor-like DNA-binding domains"/>
    <property type="match status" value="1"/>
</dbReference>
<dbReference type="Proteomes" id="UP000295444">
    <property type="component" value="Unassembled WGS sequence"/>
</dbReference>